<accession>A0A918XLY3</accession>
<gene>
    <name evidence="2" type="ORF">GCM10007147_44960</name>
</gene>
<dbReference type="EMBL" id="BMXL01000045">
    <property type="protein sequence ID" value="GHD37142.1"/>
    <property type="molecule type" value="Genomic_DNA"/>
</dbReference>
<comment type="caution">
    <text evidence="2">The sequence shown here is derived from an EMBL/GenBank/DDBJ whole genome shotgun (WGS) entry which is preliminary data.</text>
</comment>
<organism evidence="2 3">
    <name type="scientific">Nocardiopsis kunsanensis</name>
    <dbReference type="NCBI Taxonomy" id="141693"/>
    <lineage>
        <taxon>Bacteria</taxon>
        <taxon>Bacillati</taxon>
        <taxon>Actinomycetota</taxon>
        <taxon>Actinomycetes</taxon>
        <taxon>Streptosporangiales</taxon>
        <taxon>Nocardiopsidaceae</taxon>
        <taxon>Nocardiopsis</taxon>
    </lineage>
</organism>
<evidence type="ECO:0000313" key="3">
    <source>
        <dbReference type="Proteomes" id="UP000654947"/>
    </source>
</evidence>
<keyword evidence="3" id="KW-1185">Reference proteome</keyword>
<dbReference type="RefSeq" id="WP_193518703.1">
    <property type="nucleotide sequence ID" value="NZ_BMXL01000045.1"/>
</dbReference>
<keyword evidence="1" id="KW-1133">Transmembrane helix</keyword>
<proteinExistence type="predicted"/>
<name>A0A918XLY3_9ACTN</name>
<evidence type="ECO:0000256" key="1">
    <source>
        <dbReference type="SAM" id="Phobius"/>
    </source>
</evidence>
<protein>
    <submittedName>
        <fullName evidence="2">Uncharacterized protein</fullName>
    </submittedName>
</protein>
<sequence>MTLLDHLAHGARHLPLSGRLLRLMTACTALAVAFFADAIWLTVLASAGAVGIALISSMEMHEAADDCDSFYRDEDGETGFGEAA</sequence>
<dbReference type="AlphaFoldDB" id="A0A918XLY3"/>
<keyword evidence="1" id="KW-0812">Transmembrane</keyword>
<keyword evidence="1" id="KW-0472">Membrane</keyword>
<dbReference type="Proteomes" id="UP000654947">
    <property type="component" value="Unassembled WGS sequence"/>
</dbReference>
<reference evidence="2 3" key="1">
    <citation type="journal article" date="2014" name="Int. J. Syst. Evol. Microbiol.">
        <title>Complete genome sequence of Corynebacterium casei LMG S-19264T (=DSM 44701T), isolated from a smear-ripened cheese.</title>
        <authorList>
            <consortium name="US DOE Joint Genome Institute (JGI-PGF)"/>
            <person name="Walter F."/>
            <person name="Albersmeier A."/>
            <person name="Kalinowski J."/>
            <person name="Ruckert C."/>
        </authorList>
    </citation>
    <scope>NUCLEOTIDE SEQUENCE [LARGE SCALE GENOMIC DNA]</scope>
    <source>
        <strain evidence="2 3">KCTC 19473</strain>
    </source>
</reference>
<evidence type="ECO:0000313" key="2">
    <source>
        <dbReference type="EMBL" id="GHD37142.1"/>
    </source>
</evidence>
<feature type="transmembrane region" description="Helical" evidence="1">
    <location>
        <begin position="20"/>
        <end position="53"/>
    </location>
</feature>